<name>A0A6F9DSC4_9ASCI</name>
<feature type="compositionally biased region" description="Basic and acidic residues" evidence="3">
    <location>
        <begin position="1315"/>
        <end position="1330"/>
    </location>
</feature>
<evidence type="ECO:0000256" key="3">
    <source>
        <dbReference type="SAM" id="MobiDB-lite"/>
    </source>
</evidence>
<feature type="compositionally biased region" description="Polar residues" evidence="3">
    <location>
        <begin position="1286"/>
        <end position="1303"/>
    </location>
</feature>
<dbReference type="FunFam" id="2.30.42.10:FF:000064">
    <property type="entry name" value="protein lap4 isoform X1"/>
    <property type="match status" value="1"/>
</dbReference>
<dbReference type="InterPro" id="IPR050614">
    <property type="entry name" value="Synaptic_Scaffolding_LAP-MAGUK"/>
</dbReference>
<feature type="region of interest" description="Disordered" evidence="3">
    <location>
        <begin position="1851"/>
        <end position="1870"/>
    </location>
</feature>
<dbReference type="FunFam" id="2.30.42.10:FF:000074">
    <property type="entry name" value="protein scribble homolog isoform X2"/>
    <property type="match status" value="1"/>
</dbReference>
<feature type="compositionally biased region" description="Basic and acidic residues" evidence="3">
    <location>
        <begin position="478"/>
        <end position="487"/>
    </location>
</feature>
<feature type="region of interest" description="Disordered" evidence="3">
    <location>
        <begin position="1900"/>
        <end position="1927"/>
    </location>
</feature>
<dbReference type="Pfam" id="PF23598">
    <property type="entry name" value="LRR_14"/>
    <property type="match status" value="1"/>
</dbReference>
<dbReference type="SUPFAM" id="SSF50156">
    <property type="entry name" value="PDZ domain-like"/>
    <property type="match status" value="4"/>
</dbReference>
<feature type="region of interest" description="Disordered" evidence="3">
    <location>
        <begin position="1985"/>
        <end position="2037"/>
    </location>
</feature>
<dbReference type="PANTHER" id="PTHR23119:SF44">
    <property type="entry name" value="PROTEIN LAP4"/>
    <property type="match status" value="1"/>
</dbReference>
<dbReference type="Pfam" id="PF13855">
    <property type="entry name" value="LRR_8"/>
    <property type="match status" value="1"/>
</dbReference>
<feature type="compositionally biased region" description="Acidic residues" evidence="3">
    <location>
        <begin position="1906"/>
        <end position="1917"/>
    </location>
</feature>
<dbReference type="CDD" id="cd06704">
    <property type="entry name" value="PDZ1_Scribble-like"/>
    <property type="match status" value="1"/>
</dbReference>
<feature type="region of interest" description="Disordered" evidence="3">
    <location>
        <begin position="1945"/>
        <end position="1968"/>
    </location>
</feature>
<dbReference type="Pfam" id="PF00560">
    <property type="entry name" value="LRR_1"/>
    <property type="match status" value="1"/>
</dbReference>
<dbReference type="GO" id="GO:0005912">
    <property type="term" value="C:adherens junction"/>
    <property type="evidence" value="ECO:0007669"/>
    <property type="project" value="TreeGrafter"/>
</dbReference>
<dbReference type="GO" id="GO:0098609">
    <property type="term" value="P:cell-cell adhesion"/>
    <property type="evidence" value="ECO:0007669"/>
    <property type="project" value="TreeGrafter"/>
</dbReference>
<dbReference type="GO" id="GO:0019901">
    <property type="term" value="F:protein kinase binding"/>
    <property type="evidence" value="ECO:0007669"/>
    <property type="project" value="TreeGrafter"/>
</dbReference>
<dbReference type="PROSITE" id="PS50106">
    <property type="entry name" value="PDZ"/>
    <property type="match status" value="4"/>
</dbReference>
<dbReference type="CDD" id="cd06703">
    <property type="entry name" value="PDZ2_Scribble-like"/>
    <property type="match status" value="1"/>
</dbReference>
<feature type="region of interest" description="Disordered" evidence="3">
    <location>
        <begin position="477"/>
        <end position="610"/>
    </location>
</feature>
<feature type="region of interest" description="Disordered" evidence="3">
    <location>
        <begin position="1809"/>
        <end position="1835"/>
    </location>
</feature>
<reference evidence="5" key="1">
    <citation type="submission" date="2020-04" db="EMBL/GenBank/DDBJ databases">
        <authorList>
            <person name="Neveu A P."/>
        </authorList>
    </citation>
    <scope>NUCLEOTIDE SEQUENCE</scope>
    <source>
        <tissue evidence="5">Whole embryo</tissue>
    </source>
</reference>
<feature type="region of interest" description="Disordered" evidence="3">
    <location>
        <begin position="1641"/>
        <end position="1674"/>
    </location>
</feature>
<feature type="region of interest" description="Disordered" evidence="3">
    <location>
        <begin position="1343"/>
        <end position="1455"/>
    </location>
</feature>
<keyword evidence="1" id="KW-0433">Leucine-rich repeat</keyword>
<dbReference type="GO" id="GO:0043113">
    <property type="term" value="P:receptor clustering"/>
    <property type="evidence" value="ECO:0007669"/>
    <property type="project" value="TreeGrafter"/>
</dbReference>
<keyword evidence="2" id="KW-0677">Repeat</keyword>
<evidence type="ECO:0000256" key="1">
    <source>
        <dbReference type="ARBA" id="ARBA00022614"/>
    </source>
</evidence>
<dbReference type="InterPro" id="IPR055414">
    <property type="entry name" value="LRR_R13L4/SHOC2-like"/>
</dbReference>
<feature type="compositionally biased region" description="Basic and acidic residues" evidence="3">
    <location>
        <begin position="2011"/>
        <end position="2032"/>
    </location>
</feature>
<dbReference type="InterPro" id="IPR032675">
    <property type="entry name" value="LRR_dom_sf"/>
</dbReference>
<feature type="compositionally biased region" description="Low complexity" evidence="3">
    <location>
        <begin position="1304"/>
        <end position="1314"/>
    </location>
</feature>
<feature type="domain" description="PDZ" evidence="4">
    <location>
        <begin position="1054"/>
        <end position="1146"/>
    </location>
</feature>
<feature type="compositionally biased region" description="Basic and acidic residues" evidence="3">
    <location>
        <begin position="510"/>
        <end position="523"/>
    </location>
</feature>
<feature type="region of interest" description="Disordered" evidence="3">
    <location>
        <begin position="744"/>
        <end position="794"/>
    </location>
</feature>
<feature type="region of interest" description="Disordered" evidence="3">
    <location>
        <begin position="1184"/>
        <end position="1214"/>
    </location>
</feature>
<dbReference type="Gene3D" id="2.30.42.10">
    <property type="match status" value="4"/>
</dbReference>
<gene>
    <name evidence="5" type="primary">Scrib</name>
</gene>
<feature type="domain" description="PDZ" evidence="4">
    <location>
        <begin position="802"/>
        <end position="890"/>
    </location>
</feature>
<evidence type="ECO:0000256" key="2">
    <source>
        <dbReference type="ARBA" id="ARBA00022737"/>
    </source>
</evidence>
<accession>A0A6F9DSC4</accession>
<feature type="compositionally biased region" description="Basic and acidic residues" evidence="3">
    <location>
        <begin position="1230"/>
        <end position="1241"/>
    </location>
</feature>
<organism evidence="5">
    <name type="scientific">Phallusia mammillata</name>
    <dbReference type="NCBI Taxonomy" id="59560"/>
    <lineage>
        <taxon>Eukaryota</taxon>
        <taxon>Metazoa</taxon>
        <taxon>Chordata</taxon>
        <taxon>Tunicata</taxon>
        <taxon>Ascidiacea</taxon>
        <taxon>Phlebobranchia</taxon>
        <taxon>Ascidiidae</taxon>
        <taxon>Phallusia</taxon>
    </lineage>
</organism>
<dbReference type="InterPro" id="IPR036034">
    <property type="entry name" value="PDZ_sf"/>
</dbReference>
<evidence type="ECO:0000313" key="5">
    <source>
        <dbReference type="EMBL" id="CAB3265903.1"/>
    </source>
</evidence>
<dbReference type="Pfam" id="PF00595">
    <property type="entry name" value="PDZ"/>
    <property type="match status" value="4"/>
</dbReference>
<dbReference type="SMART" id="SM00364">
    <property type="entry name" value="LRR_BAC"/>
    <property type="match status" value="11"/>
</dbReference>
<dbReference type="CDD" id="cd06702">
    <property type="entry name" value="PDZ3_Scribble-like"/>
    <property type="match status" value="1"/>
</dbReference>
<dbReference type="InterPro" id="IPR001611">
    <property type="entry name" value="Leu-rich_rpt"/>
</dbReference>
<dbReference type="GO" id="GO:0045197">
    <property type="term" value="P:establishment or maintenance of epithelial cell apical/basal polarity"/>
    <property type="evidence" value="ECO:0007669"/>
    <property type="project" value="TreeGrafter"/>
</dbReference>
<feature type="compositionally biased region" description="Basic and acidic residues" evidence="3">
    <location>
        <begin position="1196"/>
        <end position="1214"/>
    </location>
</feature>
<dbReference type="SUPFAM" id="SSF52058">
    <property type="entry name" value="L domain-like"/>
    <property type="match status" value="2"/>
</dbReference>
<dbReference type="CDD" id="cd06701">
    <property type="entry name" value="PDZ4_Scribble-like"/>
    <property type="match status" value="1"/>
</dbReference>
<dbReference type="GO" id="GO:0016323">
    <property type="term" value="C:basolateral plasma membrane"/>
    <property type="evidence" value="ECO:0007669"/>
    <property type="project" value="TreeGrafter"/>
</dbReference>
<dbReference type="Gene3D" id="3.80.10.10">
    <property type="entry name" value="Ribonuclease Inhibitor"/>
    <property type="match status" value="3"/>
</dbReference>
<proteinExistence type="evidence at transcript level"/>
<dbReference type="PROSITE" id="PS51450">
    <property type="entry name" value="LRR"/>
    <property type="match status" value="4"/>
</dbReference>
<feature type="compositionally biased region" description="Polar residues" evidence="3">
    <location>
        <begin position="1809"/>
        <end position="1819"/>
    </location>
</feature>
<protein>
    <submittedName>
        <fullName evidence="5">Protein scribble homolog</fullName>
    </submittedName>
</protein>
<feature type="region of interest" description="Disordered" evidence="3">
    <location>
        <begin position="1230"/>
        <end position="1330"/>
    </location>
</feature>
<evidence type="ECO:0000259" key="4">
    <source>
        <dbReference type="PROSITE" id="PS50106"/>
    </source>
</evidence>
<dbReference type="InterPro" id="IPR003591">
    <property type="entry name" value="Leu-rich_rpt_typical-subtyp"/>
</dbReference>
<feature type="domain" description="PDZ" evidence="4">
    <location>
        <begin position="958"/>
        <end position="1047"/>
    </location>
</feature>
<dbReference type="EMBL" id="LR790041">
    <property type="protein sequence ID" value="CAB3265903.1"/>
    <property type="molecule type" value="mRNA"/>
</dbReference>
<sequence length="2074" mass="229768">MMPVRLWKCFPSFRCNRQIDSIDKRHCSLLVVPEDVLRHGRTLEELLLDSNQIKDLPKTFFRMAKIRKLGLSDNEIQILSQDVCNFVYLVDFDISRNDLAEIPETIKFCKALEVLDLSGNPLTKLPDGICALLNLKHLNVNDISLIRLPQDVGDLTKLQTLECRENLLQSIPYNLCEISMLEQLDLGNNELEDLPDSINKLKSLRELWLDGNHLTTLPQSIGKLNNLVCLDISENKLEAVPDSIGKLVSITDLTLSHNFIEVLPDSVGNLQKLSILKVDQNRLKVLTPSIGKCSNITELMLTENNLSELPVTLGNLQKMTTLNVDRNQLEWFPLQVGNCAQLNILSIRDNLLTEIPGELSKATNLRVLDVSSNKLNHLPISLASLSLKALWLSDNQSQPLLKFQTEDRPPHGEVLTCFLLPQQPNHSMVNLLNGSVTTTQDDLSSIGRQQKRITFHEDQLPDIEDEGQGVLQRHLTPHPKELKRQHQSEVLQRARQKAQTEADSAAVDEAETKNKEVGEHSEKQPLIVDNESFRDEKETPPVLKRVAMQEPQTDKAPLLANEEQVPENGQSSEEEEYVDKEVKFDADSDEDKEDAPRSDRLHRKDTPHYKRDMKITESSKPDSVVALLRNQSMKEPRDNGEGVETELFLDQIELVIEREGGGLGLSIAGGKGSTPFVEEDDGIFISRVTPNGAAHTAGVRVGDKLLAVGHVVLTEVEHGVAVEALKNSSDTVLLLVERWSRRKVKQDAEDQDEDKDDEIDGEDQMDEEQDKSPPQPDIQDAKKPTVSFAPEPELKVQGETFTATLRRTDRGLGFSIAGGTGSTPFRSNDSGIFVSKVIEGGQADVEGRMQYGDKVLSINGCDMTTASHEEAVKLLKQISTDTDIALVLYREDFYYTQPESQTPEGAEEHIDEPNNSNTNNAVVLEGYGSPVAAARSFVEEDAPPPPMYQEASKFPEEEIELFRGSGPLGLSIVGGRDHNSHPFGISEPGIFVSKIQADGAAAYSNLRIGDRILEVNDTDLRYATHDEGVNTLLSSGSNMRLVVRHDPPPPDMKEVMLVRNPGEKLGISIRGGVKGHPGNPHDETDEGIFISKINTVGAASRDGRLQVGHRILEVNNQSLLGCTHAEAVRTLRSIGDQASFLLCRGYDPAEVSVCGLQACHPATQANEVSPGVIANPLLTALSDSSSSVDQDLTPEEISKHEQESQMIREQEAWEREEQIKKEELQRIKDLSDCPEKEEPIKRAFVNGKSASFDEDYPSEGPTTPFTPPPKSAPPGSFKPTYKELSNAPSPYSKSNQKVESPTPDQQDVSYSSHHQYSDDDHSTEIVEKKVELGTGAMADLARQPLSYRELSGVPTRQISPGPDDSKPEPRRRRRSRQASKAAQDPKKQLSVDVPASLPDDGSISPSSPPPVAPRPKNRSSNKPPPLPPKAGGSKTPSSPVGPGPVQTRKPSEPYRKASYRLYASLPRPKTNVQAKPDVDVCSSSSSCHNLFFPFTSCPDLHASVETVLNDSGTFLHQQIDFDISEDISSTDQDFLLQPIVASPVNNHESSIPACTLKPGLNKRPRPISMIEGRFTSFLQPQTPSADASCCQPVRYRGYSSLSRPNQDLNSVRKSWPHMLDLQSSQGQLTANEDLFVRKLHRDQSPSSSHAAPDLIPSSILWSPGEQPPQEKELKSPSIKMKRNNYRQFAAVPESPLEIGKSTKQNDLFQSPPTSTSTVQVATNLHDWHKPPPSSLWHAVQFGKDISDSEEDALIHPTTLPLPKITLNEEDPDDENLIPVKDRVAFFAAASADVTTLLPRSNLNHLALETSLSPTSGNPSSPLPSPQHAEGSISHEQLSFRDRRKYFEQEIKQQSLKKNKDVSPEGSLSRKKKISLVSDQDLKTIKREEEKKYGTLSKDEIRRSMDIDEDEEYMDDETGPVSPTLSEDATVVIEGKTYKVEKKPEKLSARERLNPNFNQSLGTASSEEDLIRSLEQDVKRVSVALDEDEDVPLSPGGSALDERLKVTSPSVTHDHSSHDLSPAEKRAQDAEKRKQWRQARFKSLEADALQAQMVMTKEMMQQKGRRNESVGGTVA</sequence>
<feature type="region of interest" description="Disordered" evidence="3">
    <location>
        <begin position="2054"/>
        <end position="2074"/>
    </location>
</feature>
<feature type="compositionally biased region" description="Basic and acidic residues" evidence="3">
    <location>
        <begin position="594"/>
        <end position="610"/>
    </location>
</feature>
<dbReference type="InterPro" id="IPR001478">
    <property type="entry name" value="PDZ"/>
</dbReference>
<feature type="compositionally biased region" description="Acidic residues" evidence="3">
    <location>
        <begin position="749"/>
        <end position="769"/>
    </location>
</feature>
<feature type="domain" description="PDZ" evidence="4">
    <location>
        <begin position="651"/>
        <end position="740"/>
    </location>
</feature>
<feature type="compositionally biased region" description="Polar residues" evidence="3">
    <location>
        <begin position="1954"/>
        <end position="1964"/>
    </location>
</feature>
<dbReference type="SMART" id="SM00369">
    <property type="entry name" value="LRR_TYP"/>
    <property type="match status" value="13"/>
</dbReference>
<feature type="compositionally biased region" description="Low complexity" evidence="3">
    <location>
        <begin position="1396"/>
        <end position="1405"/>
    </location>
</feature>
<dbReference type="PANTHER" id="PTHR23119">
    <property type="entry name" value="DISCS LARGE"/>
    <property type="match status" value="1"/>
</dbReference>
<dbReference type="SMART" id="SM00228">
    <property type="entry name" value="PDZ"/>
    <property type="match status" value="4"/>
</dbReference>
<dbReference type="GO" id="GO:0097120">
    <property type="term" value="P:receptor localization to synapse"/>
    <property type="evidence" value="ECO:0007669"/>
    <property type="project" value="TreeGrafter"/>
</dbReference>